<evidence type="ECO:0000256" key="3">
    <source>
        <dbReference type="ARBA" id="ARBA00023163"/>
    </source>
</evidence>
<comment type="caution">
    <text evidence="6">The sequence shown here is derived from an EMBL/GenBank/DDBJ whole genome shotgun (WGS) entry which is preliminary data.</text>
</comment>
<dbReference type="Pfam" id="PF12833">
    <property type="entry name" value="HTH_18"/>
    <property type="match status" value="1"/>
</dbReference>
<dbReference type="PROSITE" id="PS01124">
    <property type="entry name" value="HTH_ARAC_FAMILY_2"/>
    <property type="match status" value="1"/>
</dbReference>
<keyword evidence="1" id="KW-0805">Transcription regulation</keyword>
<dbReference type="PANTHER" id="PTHR43436:SF1">
    <property type="entry name" value="TRANSCRIPTIONAL REGULATORY PROTEIN"/>
    <property type="match status" value="1"/>
</dbReference>
<name>A0ABW2D7G9_9ACTN</name>
<dbReference type="InterPro" id="IPR009057">
    <property type="entry name" value="Homeodomain-like_sf"/>
</dbReference>
<keyword evidence="3" id="KW-0804">Transcription</keyword>
<dbReference type="EMBL" id="JBHSYS010000002">
    <property type="protein sequence ID" value="MFC6957440.1"/>
    <property type="molecule type" value="Genomic_DNA"/>
</dbReference>
<accession>A0ABW2D7G9</accession>
<dbReference type="SMART" id="SM00342">
    <property type="entry name" value="HTH_ARAC"/>
    <property type="match status" value="1"/>
</dbReference>
<dbReference type="RefSeq" id="WP_382349038.1">
    <property type="nucleotide sequence ID" value="NZ_JBHMBP010000002.1"/>
</dbReference>
<keyword evidence="7" id="KW-1185">Reference proteome</keyword>
<dbReference type="SUPFAM" id="SSF46689">
    <property type="entry name" value="Homeodomain-like"/>
    <property type="match status" value="2"/>
</dbReference>
<dbReference type="InterPro" id="IPR018060">
    <property type="entry name" value="HTH_AraC"/>
</dbReference>
<gene>
    <name evidence="6" type="ORF">ACFQS3_09550</name>
</gene>
<dbReference type="PROSITE" id="PS00041">
    <property type="entry name" value="HTH_ARAC_FAMILY_1"/>
    <property type="match status" value="1"/>
</dbReference>
<dbReference type="InterPro" id="IPR009594">
    <property type="entry name" value="Tscrpt_reg_HTH_AraC_N"/>
</dbReference>
<dbReference type="Proteomes" id="UP001596470">
    <property type="component" value="Unassembled WGS sequence"/>
</dbReference>
<sequence length="296" mass="32060">MALDELHRLILRHAREDATTAIDGVLLSVVTASAPPATYPTGTCLALITQGAKRIALGDRSFDYRAGQYLVASVDLPVTGQFVEASRAVPAVGFGLALRPSAIAALLLEHADALPPSGGGAPPGLAVSDASPELIDAAVRMVRLLERPRDRPVLAPMIEREILWLLMTGEQGAAVRQLGLGDSSLAHVGRVARWIREHHAERLRVEDLARMARLSTSAFHRSFRAVTTMTPIQFQKQIRLDQARLMLATRDADIARTGLAVGYDSPSQFSRDYRRRFGSPPSEDAARLRAAHTAGR</sequence>
<feature type="region of interest" description="Disordered" evidence="4">
    <location>
        <begin position="272"/>
        <end position="296"/>
    </location>
</feature>
<dbReference type="Gene3D" id="1.10.10.60">
    <property type="entry name" value="Homeodomain-like"/>
    <property type="match status" value="1"/>
</dbReference>
<organism evidence="6 7">
    <name type="scientific">Glycomyces mayteni</name>
    <dbReference type="NCBI Taxonomy" id="543887"/>
    <lineage>
        <taxon>Bacteria</taxon>
        <taxon>Bacillati</taxon>
        <taxon>Actinomycetota</taxon>
        <taxon>Actinomycetes</taxon>
        <taxon>Glycomycetales</taxon>
        <taxon>Glycomycetaceae</taxon>
        <taxon>Glycomyces</taxon>
    </lineage>
</organism>
<proteinExistence type="predicted"/>
<evidence type="ECO:0000259" key="5">
    <source>
        <dbReference type="PROSITE" id="PS01124"/>
    </source>
</evidence>
<dbReference type="InterPro" id="IPR018062">
    <property type="entry name" value="HTH_AraC-typ_CS"/>
</dbReference>
<reference evidence="7" key="1">
    <citation type="journal article" date="2019" name="Int. J. Syst. Evol. Microbiol.">
        <title>The Global Catalogue of Microorganisms (GCM) 10K type strain sequencing project: providing services to taxonomists for standard genome sequencing and annotation.</title>
        <authorList>
            <consortium name="The Broad Institute Genomics Platform"/>
            <consortium name="The Broad Institute Genome Sequencing Center for Infectious Disease"/>
            <person name="Wu L."/>
            <person name="Ma J."/>
        </authorList>
    </citation>
    <scope>NUCLEOTIDE SEQUENCE [LARGE SCALE GENOMIC DNA]</scope>
    <source>
        <strain evidence="7">KACC 12634</strain>
    </source>
</reference>
<protein>
    <submittedName>
        <fullName evidence="6">AraC family transcriptional regulator N-terminal domain-containing protein</fullName>
    </submittedName>
</protein>
<keyword evidence="2" id="KW-0238">DNA-binding</keyword>
<evidence type="ECO:0000256" key="2">
    <source>
        <dbReference type="ARBA" id="ARBA00023125"/>
    </source>
</evidence>
<dbReference type="PANTHER" id="PTHR43436">
    <property type="entry name" value="ARAC-FAMILY TRANSCRIPTIONAL REGULATOR"/>
    <property type="match status" value="1"/>
</dbReference>
<evidence type="ECO:0000313" key="7">
    <source>
        <dbReference type="Proteomes" id="UP001596470"/>
    </source>
</evidence>
<dbReference type="Pfam" id="PF06719">
    <property type="entry name" value="AraC_N"/>
    <property type="match status" value="1"/>
</dbReference>
<feature type="domain" description="HTH araC/xylS-type" evidence="5">
    <location>
        <begin position="189"/>
        <end position="287"/>
    </location>
</feature>
<evidence type="ECO:0000256" key="4">
    <source>
        <dbReference type="SAM" id="MobiDB-lite"/>
    </source>
</evidence>
<evidence type="ECO:0000256" key="1">
    <source>
        <dbReference type="ARBA" id="ARBA00023015"/>
    </source>
</evidence>
<evidence type="ECO:0000313" key="6">
    <source>
        <dbReference type="EMBL" id="MFC6957440.1"/>
    </source>
</evidence>